<evidence type="ECO:0000313" key="3">
    <source>
        <dbReference type="Proteomes" id="UP000663891"/>
    </source>
</evidence>
<dbReference type="EMBL" id="CAJNON010000073">
    <property type="protein sequence ID" value="CAF0919518.1"/>
    <property type="molecule type" value="Genomic_DNA"/>
</dbReference>
<organism evidence="2 3">
    <name type="scientific">Adineta steineri</name>
    <dbReference type="NCBI Taxonomy" id="433720"/>
    <lineage>
        <taxon>Eukaryota</taxon>
        <taxon>Metazoa</taxon>
        <taxon>Spiralia</taxon>
        <taxon>Gnathifera</taxon>
        <taxon>Rotifera</taxon>
        <taxon>Eurotatoria</taxon>
        <taxon>Bdelloidea</taxon>
        <taxon>Adinetida</taxon>
        <taxon>Adinetidae</taxon>
        <taxon>Adineta</taxon>
    </lineage>
</organism>
<name>A0A814AWA4_9BILA</name>
<reference evidence="2" key="1">
    <citation type="submission" date="2021-02" db="EMBL/GenBank/DDBJ databases">
        <authorList>
            <person name="Nowell W R."/>
        </authorList>
    </citation>
    <scope>NUCLEOTIDE SEQUENCE</scope>
</reference>
<comment type="caution">
    <text evidence="2">The sequence shown here is derived from an EMBL/GenBank/DDBJ whole genome shotgun (WGS) entry which is preliminary data.</text>
</comment>
<dbReference type="AlphaFoldDB" id="A0A814AWA4"/>
<accession>A0A814AWA4</accession>
<gene>
    <name evidence="2" type="ORF">VCS650_LOCUS10295</name>
</gene>
<feature type="chain" id="PRO_5032520521" evidence="1">
    <location>
        <begin position="23"/>
        <end position="415"/>
    </location>
</feature>
<keyword evidence="1" id="KW-0732">Signal</keyword>
<feature type="signal peptide" evidence="1">
    <location>
        <begin position="1"/>
        <end position="22"/>
    </location>
</feature>
<evidence type="ECO:0000256" key="1">
    <source>
        <dbReference type="SAM" id="SignalP"/>
    </source>
</evidence>
<evidence type="ECO:0000313" key="2">
    <source>
        <dbReference type="EMBL" id="CAF0919518.1"/>
    </source>
</evidence>
<protein>
    <submittedName>
        <fullName evidence="2">Uncharacterized protein</fullName>
    </submittedName>
</protein>
<proteinExistence type="predicted"/>
<sequence>MIMMYFTVLLLLFSTSLVFVSSLQCLSCKQDIVVNYIVTSETVPSFSGCEIVEGRRCYIRVFWDKNINSTQLTINGFFFASKKNTVDLTGDVSAAIITRVLPDQETPILENVVIWSCHTGDNCNDENSLKQILRSLVIEDQFRKEISPILKVVSPFDAKSAECFEFQNKTYCDRTQINECQRCYGDVTRYDSFHTGFTGCQLFNASVCYMKVTWDQNNNRTLIVIDLASTSSTKNVVDTPDFLATGVKMQVVPHQEHINFEHSLVFVCTTINRGNNEETLKRILRSLVIEDQFRKEIYPLLKTVSPFDVKAAECFDFHNGTSGCPQKDLDKCQRCYGSTGNDPSSNDVEFCQTCPDTQDYANSAYRSSSFELQSHKRTEDEIVLTCQLKRCNSIDNINRVVKASKITFDFDEFYK</sequence>
<dbReference type="Proteomes" id="UP000663891">
    <property type="component" value="Unassembled WGS sequence"/>
</dbReference>